<dbReference type="HOGENOM" id="CLU_2162193_0_0_1"/>
<dbReference type="EnsemblPlants" id="AES82208">
    <property type="protein sequence ID" value="AES82208"/>
    <property type="gene ID" value="MTR_7g109760"/>
</dbReference>
<evidence type="ECO:0000313" key="1">
    <source>
        <dbReference type="EMBL" id="AES82208.1"/>
    </source>
</evidence>
<dbReference type="PaxDb" id="3880-AES82208"/>
<evidence type="ECO:0000313" key="3">
    <source>
        <dbReference type="Proteomes" id="UP000002051"/>
    </source>
</evidence>
<proteinExistence type="predicted"/>
<name>G7KTM8_MEDTR</name>
<reference evidence="1 3" key="1">
    <citation type="journal article" date="2011" name="Nature">
        <title>The Medicago genome provides insight into the evolution of rhizobial symbioses.</title>
        <authorList>
            <person name="Young N.D."/>
            <person name="Debelle F."/>
            <person name="Oldroyd G.E."/>
            <person name="Geurts R."/>
            <person name="Cannon S.B."/>
            <person name="Udvardi M.K."/>
            <person name="Benedito V.A."/>
            <person name="Mayer K.F."/>
            <person name="Gouzy J."/>
            <person name="Schoof H."/>
            <person name="Van de Peer Y."/>
            <person name="Proost S."/>
            <person name="Cook D.R."/>
            <person name="Meyers B.C."/>
            <person name="Spannagl M."/>
            <person name="Cheung F."/>
            <person name="De Mita S."/>
            <person name="Krishnakumar V."/>
            <person name="Gundlach H."/>
            <person name="Zhou S."/>
            <person name="Mudge J."/>
            <person name="Bharti A.K."/>
            <person name="Murray J.D."/>
            <person name="Naoumkina M.A."/>
            <person name="Rosen B."/>
            <person name="Silverstein K.A."/>
            <person name="Tang H."/>
            <person name="Rombauts S."/>
            <person name="Zhao P.X."/>
            <person name="Zhou P."/>
            <person name="Barbe V."/>
            <person name="Bardou P."/>
            <person name="Bechner M."/>
            <person name="Bellec A."/>
            <person name="Berger A."/>
            <person name="Berges H."/>
            <person name="Bidwell S."/>
            <person name="Bisseling T."/>
            <person name="Choisne N."/>
            <person name="Couloux A."/>
            <person name="Denny R."/>
            <person name="Deshpande S."/>
            <person name="Dai X."/>
            <person name="Doyle J.J."/>
            <person name="Dudez A.M."/>
            <person name="Farmer A.D."/>
            <person name="Fouteau S."/>
            <person name="Franken C."/>
            <person name="Gibelin C."/>
            <person name="Gish J."/>
            <person name="Goldstein S."/>
            <person name="Gonzalez A.J."/>
            <person name="Green P.J."/>
            <person name="Hallab A."/>
            <person name="Hartog M."/>
            <person name="Hua A."/>
            <person name="Humphray S.J."/>
            <person name="Jeong D.H."/>
            <person name="Jing Y."/>
            <person name="Jocker A."/>
            <person name="Kenton S.M."/>
            <person name="Kim D.J."/>
            <person name="Klee K."/>
            <person name="Lai H."/>
            <person name="Lang C."/>
            <person name="Lin S."/>
            <person name="Macmil S.L."/>
            <person name="Magdelenat G."/>
            <person name="Matthews L."/>
            <person name="McCorrison J."/>
            <person name="Monaghan E.L."/>
            <person name="Mun J.H."/>
            <person name="Najar F.Z."/>
            <person name="Nicholson C."/>
            <person name="Noirot C."/>
            <person name="O'Bleness M."/>
            <person name="Paule C.R."/>
            <person name="Poulain J."/>
            <person name="Prion F."/>
            <person name="Qin B."/>
            <person name="Qu C."/>
            <person name="Retzel E.F."/>
            <person name="Riddle C."/>
            <person name="Sallet E."/>
            <person name="Samain S."/>
            <person name="Samson N."/>
            <person name="Sanders I."/>
            <person name="Saurat O."/>
            <person name="Scarpelli C."/>
            <person name="Schiex T."/>
            <person name="Segurens B."/>
            <person name="Severin A.J."/>
            <person name="Sherrier D.J."/>
            <person name="Shi R."/>
            <person name="Sims S."/>
            <person name="Singer S.R."/>
            <person name="Sinharoy S."/>
            <person name="Sterck L."/>
            <person name="Viollet A."/>
            <person name="Wang B.B."/>
            <person name="Wang K."/>
            <person name="Wang M."/>
            <person name="Wang X."/>
            <person name="Warfsmann J."/>
            <person name="Weissenbach J."/>
            <person name="White D.D."/>
            <person name="White J.D."/>
            <person name="Wiley G.B."/>
            <person name="Wincker P."/>
            <person name="Xing Y."/>
            <person name="Yang L."/>
            <person name="Yao Z."/>
            <person name="Ying F."/>
            <person name="Zhai J."/>
            <person name="Zhou L."/>
            <person name="Zuber A."/>
            <person name="Denarie J."/>
            <person name="Dixon R.A."/>
            <person name="May G.D."/>
            <person name="Schwartz D.C."/>
            <person name="Rogers J."/>
            <person name="Quetier F."/>
            <person name="Town C.D."/>
            <person name="Roe B.A."/>
        </authorList>
    </citation>
    <scope>NUCLEOTIDE SEQUENCE [LARGE SCALE GENOMIC DNA]</scope>
    <source>
        <strain evidence="1">A17</strain>
        <strain evidence="2 3">cv. Jemalong A17</strain>
    </source>
</reference>
<evidence type="ECO:0000313" key="2">
    <source>
        <dbReference type="EnsemblPlants" id="AES82208"/>
    </source>
</evidence>
<keyword evidence="3" id="KW-1185">Reference proteome</keyword>
<accession>G7KTM8</accession>
<reference evidence="1 3" key="2">
    <citation type="journal article" date="2014" name="BMC Genomics">
        <title>An improved genome release (version Mt4.0) for the model legume Medicago truncatula.</title>
        <authorList>
            <person name="Tang H."/>
            <person name="Krishnakumar V."/>
            <person name="Bidwell S."/>
            <person name="Rosen B."/>
            <person name="Chan A."/>
            <person name="Zhou S."/>
            <person name="Gentzbittel L."/>
            <person name="Childs K.L."/>
            <person name="Yandell M."/>
            <person name="Gundlach H."/>
            <person name="Mayer K.F."/>
            <person name="Schwartz D.C."/>
            <person name="Town C.D."/>
        </authorList>
    </citation>
    <scope>GENOME REANNOTATION</scope>
    <source>
        <strain evidence="2 3">cv. Jemalong A17</strain>
    </source>
</reference>
<dbReference type="EMBL" id="CM001223">
    <property type="protein sequence ID" value="AES82208.1"/>
    <property type="molecule type" value="Genomic_DNA"/>
</dbReference>
<dbReference type="Proteomes" id="UP000002051">
    <property type="component" value="Unassembled WGS sequence"/>
</dbReference>
<protein>
    <submittedName>
        <fullName evidence="1 2">Uncharacterized protein</fullName>
    </submittedName>
</protein>
<organism evidence="1 3">
    <name type="scientific">Medicago truncatula</name>
    <name type="common">Barrel medic</name>
    <name type="synonym">Medicago tribuloides</name>
    <dbReference type="NCBI Taxonomy" id="3880"/>
    <lineage>
        <taxon>Eukaryota</taxon>
        <taxon>Viridiplantae</taxon>
        <taxon>Streptophyta</taxon>
        <taxon>Embryophyta</taxon>
        <taxon>Tracheophyta</taxon>
        <taxon>Spermatophyta</taxon>
        <taxon>Magnoliopsida</taxon>
        <taxon>eudicotyledons</taxon>
        <taxon>Gunneridae</taxon>
        <taxon>Pentapetalae</taxon>
        <taxon>rosids</taxon>
        <taxon>fabids</taxon>
        <taxon>Fabales</taxon>
        <taxon>Fabaceae</taxon>
        <taxon>Papilionoideae</taxon>
        <taxon>50 kb inversion clade</taxon>
        <taxon>NPAAA clade</taxon>
        <taxon>Hologalegina</taxon>
        <taxon>IRL clade</taxon>
        <taxon>Trifolieae</taxon>
        <taxon>Medicago</taxon>
    </lineage>
</organism>
<gene>
    <name evidence="1" type="ordered locus">MTR_7g109760</name>
</gene>
<reference evidence="2" key="3">
    <citation type="submission" date="2015-04" db="UniProtKB">
        <authorList>
            <consortium name="EnsemblPlants"/>
        </authorList>
    </citation>
    <scope>IDENTIFICATION</scope>
    <source>
        <strain evidence="2">cv. Jemalong A17</strain>
    </source>
</reference>
<dbReference type="AlphaFoldDB" id="G7KTM8"/>
<sequence>MKSLQESAFRQRKQQKVSKSLTNEEHILYNLMNALVEKYSMVKEVPNIQNKGIKNVYTLKNVYLKCIFMQKVSTCNGCLEWIKKSGIFNSEVTGKQIEEILQTLVLDDEIL</sequence>